<dbReference type="PROSITE" id="PS51420">
    <property type="entry name" value="RHO"/>
    <property type="match status" value="1"/>
</dbReference>
<evidence type="ECO:0000256" key="2">
    <source>
        <dbReference type="ARBA" id="ARBA00022741"/>
    </source>
</evidence>
<dbReference type="EMBL" id="AJWJ01000244">
    <property type="protein sequence ID" value="KAF2072836.1"/>
    <property type="molecule type" value="Genomic_DNA"/>
</dbReference>
<gene>
    <name evidence="4" type="ORF">CYY_005847</name>
</gene>
<dbReference type="InterPro" id="IPR003578">
    <property type="entry name" value="Small_GTPase_Rho"/>
</dbReference>
<dbReference type="PANTHER" id="PTHR24072">
    <property type="entry name" value="RHO FAMILY GTPASE"/>
    <property type="match status" value="1"/>
</dbReference>
<sequence>MQYIKIVIVGDGAIGKTSLLISYASGGFPRDYQPTVFDNFSSLYMYESKAYNLGLFDTAGQEDFDRLRPLGYNDTDIFLICYSVINPPSYSNVVDKWYPEISHYTTNIPIVLVGTQNDLRHDKATLDQLALKQQHPLTYEEGMMMRKKIGARAFTECSVLTQKGVKQVFETAIKVFEECRLEALKSKSKNSCVLL</sequence>
<evidence type="ECO:0000256" key="1">
    <source>
        <dbReference type="ARBA" id="ARBA00010142"/>
    </source>
</evidence>
<dbReference type="SMART" id="SM00175">
    <property type="entry name" value="RAB"/>
    <property type="match status" value="1"/>
</dbReference>
<dbReference type="AlphaFoldDB" id="A0A8J4Q228"/>
<dbReference type="PROSITE" id="PS51421">
    <property type="entry name" value="RAS"/>
    <property type="match status" value="1"/>
</dbReference>
<dbReference type="InterPro" id="IPR005225">
    <property type="entry name" value="Small_GTP-bd"/>
</dbReference>
<dbReference type="SUPFAM" id="SSF52540">
    <property type="entry name" value="P-loop containing nucleoside triphosphate hydrolases"/>
    <property type="match status" value="1"/>
</dbReference>
<keyword evidence="3" id="KW-0342">GTP-binding</keyword>
<protein>
    <recommendedName>
        <fullName evidence="6">Rho GTPase</fullName>
    </recommendedName>
</protein>
<dbReference type="InterPro" id="IPR001806">
    <property type="entry name" value="Small_GTPase"/>
</dbReference>
<comment type="caution">
    <text evidence="4">The sequence shown here is derived from an EMBL/GenBank/DDBJ whole genome shotgun (WGS) entry which is preliminary data.</text>
</comment>
<organism evidence="4 5">
    <name type="scientific">Polysphondylium violaceum</name>
    <dbReference type="NCBI Taxonomy" id="133409"/>
    <lineage>
        <taxon>Eukaryota</taxon>
        <taxon>Amoebozoa</taxon>
        <taxon>Evosea</taxon>
        <taxon>Eumycetozoa</taxon>
        <taxon>Dictyostelia</taxon>
        <taxon>Dictyosteliales</taxon>
        <taxon>Dictyosteliaceae</taxon>
        <taxon>Polysphondylium</taxon>
    </lineage>
</organism>
<dbReference type="GO" id="GO:0005525">
    <property type="term" value="F:GTP binding"/>
    <property type="evidence" value="ECO:0007669"/>
    <property type="project" value="UniProtKB-KW"/>
</dbReference>
<dbReference type="SMART" id="SM00173">
    <property type="entry name" value="RAS"/>
    <property type="match status" value="1"/>
</dbReference>
<reference evidence="4" key="1">
    <citation type="submission" date="2020-01" db="EMBL/GenBank/DDBJ databases">
        <title>Development of genomics and gene disruption for Polysphondylium violaceum indicates a role for the polyketide synthase stlB in stalk morphogenesis.</title>
        <authorList>
            <person name="Narita B."/>
            <person name="Kawabe Y."/>
            <person name="Kin K."/>
            <person name="Saito T."/>
            <person name="Gibbs R."/>
            <person name="Kuspa A."/>
            <person name="Muzny D."/>
            <person name="Queller D."/>
            <person name="Richards S."/>
            <person name="Strassman J."/>
            <person name="Sucgang R."/>
            <person name="Worley K."/>
            <person name="Schaap P."/>
        </authorList>
    </citation>
    <scope>NUCLEOTIDE SEQUENCE</scope>
    <source>
        <strain evidence="4">QSvi11</strain>
    </source>
</reference>
<dbReference type="Pfam" id="PF00071">
    <property type="entry name" value="Ras"/>
    <property type="match status" value="1"/>
</dbReference>
<dbReference type="NCBIfam" id="TIGR00231">
    <property type="entry name" value="small_GTP"/>
    <property type="match status" value="1"/>
</dbReference>
<proteinExistence type="inferred from homology"/>
<dbReference type="Gene3D" id="3.40.50.300">
    <property type="entry name" value="P-loop containing nucleotide triphosphate hydrolases"/>
    <property type="match status" value="1"/>
</dbReference>
<dbReference type="GO" id="GO:0007264">
    <property type="term" value="P:small GTPase-mediated signal transduction"/>
    <property type="evidence" value="ECO:0007669"/>
    <property type="project" value="InterPro"/>
</dbReference>
<name>A0A8J4Q228_9MYCE</name>
<dbReference type="PROSITE" id="PS51419">
    <property type="entry name" value="RAB"/>
    <property type="match status" value="1"/>
</dbReference>
<keyword evidence="2" id="KW-0547">Nucleotide-binding</keyword>
<dbReference type="FunFam" id="3.40.50.300:FF:001179">
    <property type="entry name" value="Rho family GTPase"/>
    <property type="match status" value="1"/>
</dbReference>
<evidence type="ECO:0000313" key="4">
    <source>
        <dbReference type="EMBL" id="KAF2072836.1"/>
    </source>
</evidence>
<dbReference type="SMART" id="SM00174">
    <property type="entry name" value="RHO"/>
    <property type="match status" value="1"/>
</dbReference>
<dbReference type="PRINTS" id="PR00449">
    <property type="entry name" value="RASTRNSFRMNG"/>
</dbReference>
<comment type="similarity">
    <text evidence="1">Belongs to the small GTPase superfamily. Rho family.</text>
</comment>
<dbReference type="OrthoDB" id="8830751at2759"/>
<dbReference type="GO" id="GO:0003924">
    <property type="term" value="F:GTPase activity"/>
    <property type="evidence" value="ECO:0007669"/>
    <property type="project" value="InterPro"/>
</dbReference>
<evidence type="ECO:0008006" key="6">
    <source>
        <dbReference type="Google" id="ProtNLM"/>
    </source>
</evidence>
<dbReference type="Proteomes" id="UP000695562">
    <property type="component" value="Unassembled WGS sequence"/>
</dbReference>
<dbReference type="CDD" id="cd00157">
    <property type="entry name" value="Rho"/>
    <property type="match status" value="1"/>
</dbReference>
<evidence type="ECO:0000313" key="5">
    <source>
        <dbReference type="Proteomes" id="UP000695562"/>
    </source>
</evidence>
<evidence type="ECO:0000256" key="3">
    <source>
        <dbReference type="ARBA" id="ARBA00023134"/>
    </source>
</evidence>
<accession>A0A8J4Q228</accession>
<dbReference type="InterPro" id="IPR027417">
    <property type="entry name" value="P-loop_NTPase"/>
</dbReference>
<dbReference type="SMART" id="SM00176">
    <property type="entry name" value="RAN"/>
    <property type="match status" value="1"/>
</dbReference>
<keyword evidence="5" id="KW-1185">Reference proteome</keyword>